<reference evidence="9" key="4">
    <citation type="submission" date="2019-03" db="EMBL/GenBank/DDBJ databases">
        <authorList>
            <person name="Huang Y."/>
        </authorList>
    </citation>
    <scope>NUCLEOTIDE SEQUENCE</scope>
    <source>
        <strain evidence="9">JCM 16608</strain>
    </source>
</reference>
<name>A0A4P7UCV3_9ACTN</name>
<evidence type="ECO:0000256" key="1">
    <source>
        <dbReference type="ARBA" id="ARBA00004141"/>
    </source>
</evidence>
<dbReference type="RefSeq" id="WP_135833068.1">
    <property type="nucleotide sequence ID" value="NZ_BMCK01000003.1"/>
</dbReference>
<keyword evidence="3" id="KW-0812">Transmembrane</keyword>
<evidence type="ECO:0000313" key="9">
    <source>
        <dbReference type="EMBL" id="QCC78030.1"/>
    </source>
</evidence>
<dbReference type="Proteomes" id="UP000297025">
    <property type="component" value="Chromosome"/>
</dbReference>
<dbReference type="InterPro" id="IPR000253">
    <property type="entry name" value="FHA_dom"/>
</dbReference>
<dbReference type="InterPro" id="IPR010432">
    <property type="entry name" value="RDD"/>
</dbReference>
<dbReference type="KEGG" id="ndp:E2C04_14085"/>
<dbReference type="CDD" id="cd00060">
    <property type="entry name" value="FHA"/>
    <property type="match status" value="1"/>
</dbReference>
<dbReference type="Proteomes" id="UP000630594">
    <property type="component" value="Unassembled WGS sequence"/>
</dbReference>
<dbReference type="OrthoDB" id="3254248at2"/>
<evidence type="ECO:0000256" key="3">
    <source>
        <dbReference type="ARBA" id="ARBA00022692"/>
    </source>
</evidence>
<dbReference type="GO" id="GO:0016020">
    <property type="term" value="C:membrane"/>
    <property type="evidence" value="ECO:0007669"/>
    <property type="project" value="UniProtKB-SubCell"/>
</dbReference>
<keyword evidence="5" id="KW-0472">Membrane</keyword>
<dbReference type="InterPro" id="IPR008984">
    <property type="entry name" value="SMAD_FHA_dom_sf"/>
</dbReference>
<reference evidence="8" key="5">
    <citation type="submission" date="2024-05" db="EMBL/GenBank/DDBJ databases">
        <authorList>
            <person name="Sun Q."/>
            <person name="Sedlacek I."/>
        </authorList>
    </citation>
    <scope>NUCLEOTIDE SEQUENCE</scope>
    <source>
        <strain evidence="8">CCM 7403</strain>
    </source>
</reference>
<dbReference type="PROSITE" id="PS50006">
    <property type="entry name" value="FHA_DOMAIN"/>
    <property type="match status" value="1"/>
</dbReference>
<dbReference type="EMBL" id="BMCK01000003">
    <property type="protein sequence ID" value="GGD22891.1"/>
    <property type="molecule type" value="Genomic_DNA"/>
</dbReference>
<evidence type="ECO:0000313" key="8">
    <source>
        <dbReference type="EMBL" id="GGD22891.1"/>
    </source>
</evidence>
<dbReference type="AlphaFoldDB" id="A0A4P7UCV3"/>
<dbReference type="EMBL" id="CP038462">
    <property type="protein sequence ID" value="QCC78030.1"/>
    <property type="molecule type" value="Genomic_DNA"/>
</dbReference>
<keyword evidence="4" id="KW-1133">Transmembrane helix</keyword>
<sequence length="314" mass="32547">MTAGVASRLPDLDARLRGLTLDQALVALTAATTWWLAPSASPVAVPAAAALVVLVLGACDGATGRTPGRLLARTVLVDHRSGRPPGAGRGVLRTTCLTLAGLPTAGLAWALLALGAATDPAGGRRGWHDRWFGTRVRGVGGALPPSPTVSEPPSVNLMALRLGQTVERVEVPHPRTGSGPVLPQRWQVECDRGETFDVVDRLVVGRRPAAAADAPAEPGWARLVSADGSLSATHAELAALPDGSLVLRDRGSRNGTLLVRGGAARTLTPGRPTTVLPGDRIRVGDRWMRVCGRSDHDTVVEPSGPAPSQVLPLP</sequence>
<dbReference type="Gene3D" id="2.60.200.20">
    <property type="match status" value="1"/>
</dbReference>
<accession>A0A4P7UCV3</accession>
<reference evidence="8" key="2">
    <citation type="journal article" date="2014" name="Int. J. Syst. Evol. Microbiol.">
        <title>Complete genome of a new Firmicutes species belonging to the dominant human colonic microbiota ('Ruminococcus bicirculans') reveals two chromosomes and a selective capacity to utilize plant glucans.</title>
        <authorList>
            <consortium name="NISC Comparative Sequencing Program"/>
            <person name="Wegmann U."/>
            <person name="Louis P."/>
            <person name="Goesmann A."/>
            <person name="Henrissat B."/>
            <person name="Duncan S.H."/>
            <person name="Flint H.J."/>
        </authorList>
    </citation>
    <scope>NUCLEOTIDE SEQUENCE</scope>
    <source>
        <strain evidence="8">CCM 7403</strain>
    </source>
</reference>
<keyword evidence="11" id="KW-1185">Reference proteome</keyword>
<evidence type="ECO:0000256" key="5">
    <source>
        <dbReference type="ARBA" id="ARBA00023136"/>
    </source>
</evidence>
<comment type="subcellular location">
    <subcellularLocation>
        <location evidence="1">Membrane</location>
        <topology evidence="1">Multi-pass membrane protein</topology>
    </subcellularLocation>
</comment>
<feature type="domain" description="FHA" evidence="7">
    <location>
        <begin position="202"/>
        <end position="258"/>
    </location>
</feature>
<keyword evidence="2" id="KW-0597">Phosphoprotein</keyword>
<evidence type="ECO:0000313" key="10">
    <source>
        <dbReference type="Proteomes" id="UP000297025"/>
    </source>
</evidence>
<feature type="region of interest" description="Disordered" evidence="6">
    <location>
        <begin position="294"/>
        <end position="314"/>
    </location>
</feature>
<evidence type="ECO:0000256" key="2">
    <source>
        <dbReference type="ARBA" id="ARBA00022553"/>
    </source>
</evidence>
<proteinExistence type="predicted"/>
<evidence type="ECO:0000256" key="4">
    <source>
        <dbReference type="ARBA" id="ARBA00022989"/>
    </source>
</evidence>
<organism evidence="9 10">
    <name type="scientific">Nocardioides daphniae</name>
    <dbReference type="NCBI Taxonomy" id="402297"/>
    <lineage>
        <taxon>Bacteria</taxon>
        <taxon>Bacillati</taxon>
        <taxon>Actinomycetota</taxon>
        <taxon>Actinomycetes</taxon>
        <taxon>Propionibacteriales</taxon>
        <taxon>Nocardioidaceae</taxon>
        <taxon>Nocardioides</taxon>
    </lineage>
</organism>
<reference evidence="9 10" key="1">
    <citation type="journal article" date="2008" name="Int. J. Syst. Evol. Microbiol.">
        <title>Nocardioides daphniae sp. nov., isolated from Daphnia cucullata (Crustacea: Cladocera).</title>
        <authorList>
            <person name="Toth E.M."/>
            <person name="Keki Z."/>
            <person name="Homonnay Z.G."/>
            <person name="Borsodi A.K."/>
            <person name="Marialigeti K."/>
            <person name="Schumann P."/>
        </authorList>
    </citation>
    <scope>NUCLEOTIDE SEQUENCE [LARGE SCALE GENOMIC DNA]</scope>
    <source>
        <strain evidence="9 10">JCM 16608</strain>
    </source>
</reference>
<dbReference type="Pfam" id="PF06271">
    <property type="entry name" value="RDD"/>
    <property type="match status" value="1"/>
</dbReference>
<protein>
    <submittedName>
        <fullName evidence="9">FHA domain-containing protein</fullName>
    </submittedName>
</protein>
<dbReference type="Pfam" id="PF00498">
    <property type="entry name" value="FHA"/>
    <property type="match status" value="1"/>
</dbReference>
<evidence type="ECO:0000313" key="11">
    <source>
        <dbReference type="Proteomes" id="UP000630594"/>
    </source>
</evidence>
<evidence type="ECO:0000259" key="7">
    <source>
        <dbReference type="PROSITE" id="PS50006"/>
    </source>
</evidence>
<reference evidence="11" key="3">
    <citation type="journal article" date="2019" name="Int. J. Syst. Evol. Microbiol.">
        <title>The Global Catalogue of Microorganisms (GCM) 10K type strain sequencing project: providing services to taxonomists for standard genome sequencing and annotation.</title>
        <authorList>
            <consortium name="The Broad Institute Genomics Platform"/>
            <consortium name="The Broad Institute Genome Sequencing Center for Infectious Disease"/>
            <person name="Wu L."/>
            <person name="Ma J."/>
        </authorList>
    </citation>
    <scope>NUCLEOTIDE SEQUENCE [LARGE SCALE GENOMIC DNA]</scope>
    <source>
        <strain evidence="11">CCM 7403</strain>
    </source>
</reference>
<dbReference type="SUPFAM" id="SSF49879">
    <property type="entry name" value="SMAD/FHA domain"/>
    <property type="match status" value="1"/>
</dbReference>
<evidence type="ECO:0000256" key="6">
    <source>
        <dbReference type="SAM" id="MobiDB-lite"/>
    </source>
</evidence>
<gene>
    <name evidence="9" type="ORF">E2C04_14085</name>
    <name evidence="8" type="ORF">GCM10007231_22450</name>
</gene>